<evidence type="ECO:0000313" key="5">
    <source>
        <dbReference type="EMBL" id="MFC4715570.1"/>
    </source>
</evidence>
<keyword evidence="2" id="KW-0238">DNA-binding</keyword>
<dbReference type="Pfam" id="PF01037">
    <property type="entry name" value="AsnC_trans_reg"/>
    <property type="match status" value="1"/>
</dbReference>
<keyword evidence="3" id="KW-0804">Transcription</keyword>
<sequence>MSSHPESPFGNDLDEIDRIIIDELVSNARISNATLAQRASIAPSTALLRTRSLVDRGILTGYHAEVSLPAVGRTVQALISVKLRAHDREKIDTFRERIPALPEVLSMFHVSGATDYMLHIAVGSTEALRDWVLDNLATDESVGHTETTLVFDHQLGNRGPLPGHDA</sequence>
<dbReference type="InterPro" id="IPR036390">
    <property type="entry name" value="WH_DNA-bd_sf"/>
</dbReference>
<protein>
    <submittedName>
        <fullName evidence="5">Lrp/AsnC family transcriptional regulator</fullName>
    </submittedName>
</protein>
<evidence type="ECO:0000256" key="1">
    <source>
        <dbReference type="ARBA" id="ARBA00023015"/>
    </source>
</evidence>
<dbReference type="InterPro" id="IPR036388">
    <property type="entry name" value="WH-like_DNA-bd_sf"/>
</dbReference>
<accession>A0ABV9MIX3</accession>
<evidence type="ECO:0000259" key="4">
    <source>
        <dbReference type="PROSITE" id="PS50956"/>
    </source>
</evidence>
<dbReference type="SUPFAM" id="SSF54909">
    <property type="entry name" value="Dimeric alpha+beta barrel"/>
    <property type="match status" value="1"/>
</dbReference>
<dbReference type="PROSITE" id="PS50956">
    <property type="entry name" value="HTH_ASNC_2"/>
    <property type="match status" value="1"/>
</dbReference>
<reference evidence="6" key="1">
    <citation type="journal article" date="2019" name="Int. J. Syst. Evol. Microbiol.">
        <title>The Global Catalogue of Microorganisms (GCM) 10K type strain sequencing project: providing services to taxonomists for standard genome sequencing and annotation.</title>
        <authorList>
            <consortium name="The Broad Institute Genomics Platform"/>
            <consortium name="The Broad Institute Genome Sequencing Center for Infectious Disease"/>
            <person name="Wu L."/>
            <person name="Ma J."/>
        </authorList>
    </citation>
    <scope>NUCLEOTIDE SEQUENCE [LARGE SCALE GENOMIC DNA]</scope>
    <source>
        <strain evidence="6">CGMCC 1.12849</strain>
    </source>
</reference>
<dbReference type="RefSeq" id="WP_096257354.1">
    <property type="nucleotide sequence ID" value="NZ_BAAAVQ010000006.1"/>
</dbReference>
<dbReference type="Pfam" id="PF13412">
    <property type="entry name" value="HTH_24"/>
    <property type="match status" value="1"/>
</dbReference>
<dbReference type="SUPFAM" id="SSF46785">
    <property type="entry name" value="Winged helix' DNA-binding domain"/>
    <property type="match status" value="1"/>
</dbReference>
<dbReference type="InterPro" id="IPR000485">
    <property type="entry name" value="AsnC-type_HTH_dom"/>
</dbReference>
<keyword evidence="1" id="KW-0805">Transcription regulation</keyword>
<dbReference type="PRINTS" id="PR00033">
    <property type="entry name" value="HTHASNC"/>
</dbReference>
<feature type="domain" description="HTH asnC-type" evidence="4">
    <location>
        <begin position="13"/>
        <end position="74"/>
    </location>
</feature>
<dbReference type="SMART" id="SM00344">
    <property type="entry name" value="HTH_ASNC"/>
    <property type="match status" value="1"/>
</dbReference>
<dbReference type="InterPro" id="IPR011008">
    <property type="entry name" value="Dimeric_a/b-barrel"/>
</dbReference>
<comment type="caution">
    <text evidence="5">The sequence shown here is derived from an EMBL/GenBank/DDBJ whole genome shotgun (WGS) entry which is preliminary data.</text>
</comment>
<dbReference type="PANTHER" id="PTHR30154">
    <property type="entry name" value="LEUCINE-RESPONSIVE REGULATORY PROTEIN"/>
    <property type="match status" value="1"/>
</dbReference>
<evidence type="ECO:0000313" key="6">
    <source>
        <dbReference type="Proteomes" id="UP001595884"/>
    </source>
</evidence>
<dbReference type="Gene3D" id="3.30.70.920">
    <property type="match status" value="1"/>
</dbReference>
<proteinExistence type="predicted"/>
<name>A0ABV9MIX3_9MICC</name>
<keyword evidence="6" id="KW-1185">Reference proteome</keyword>
<dbReference type="Gene3D" id="1.10.10.10">
    <property type="entry name" value="Winged helix-like DNA-binding domain superfamily/Winged helix DNA-binding domain"/>
    <property type="match status" value="1"/>
</dbReference>
<dbReference type="InterPro" id="IPR019888">
    <property type="entry name" value="Tscrpt_reg_AsnC-like"/>
</dbReference>
<dbReference type="PANTHER" id="PTHR30154:SF54">
    <property type="entry name" value="POSSIBLE TRANSCRIPTIONAL REGULATORY PROTEIN (PROBABLY LRP_ASNC-FAMILY)"/>
    <property type="match status" value="1"/>
</dbReference>
<organism evidence="5 6">
    <name type="scientific">Glutamicibacter bergerei</name>
    <dbReference type="NCBI Taxonomy" id="256702"/>
    <lineage>
        <taxon>Bacteria</taxon>
        <taxon>Bacillati</taxon>
        <taxon>Actinomycetota</taxon>
        <taxon>Actinomycetes</taxon>
        <taxon>Micrococcales</taxon>
        <taxon>Micrococcaceae</taxon>
        <taxon>Glutamicibacter</taxon>
    </lineage>
</organism>
<dbReference type="Proteomes" id="UP001595884">
    <property type="component" value="Unassembled WGS sequence"/>
</dbReference>
<evidence type="ECO:0000256" key="2">
    <source>
        <dbReference type="ARBA" id="ARBA00023125"/>
    </source>
</evidence>
<evidence type="ECO:0000256" key="3">
    <source>
        <dbReference type="ARBA" id="ARBA00023163"/>
    </source>
</evidence>
<dbReference type="InterPro" id="IPR019887">
    <property type="entry name" value="Tscrpt_reg_AsnC/Lrp_C"/>
</dbReference>
<gene>
    <name evidence="5" type="ORF">ACFO7V_05395</name>
</gene>
<dbReference type="EMBL" id="JBHSHE010000021">
    <property type="protein sequence ID" value="MFC4715570.1"/>
    <property type="molecule type" value="Genomic_DNA"/>
</dbReference>